<keyword evidence="1 3" id="KW-0575">Peroxidase</keyword>
<evidence type="ECO:0000256" key="1">
    <source>
        <dbReference type="HAMAP-Rule" id="MF_01676"/>
    </source>
</evidence>
<gene>
    <name evidence="1 3" type="primary">ahpD</name>
    <name evidence="3" type="ORF">Psal009_03438</name>
</gene>
<reference evidence="3 4" key="1">
    <citation type="submission" date="2019-04" db="EMBL/GenBank/DDBJ databases">
        <title>Complete genome sequencing of Piscirickettsia salmonis strain Psal-009.</title>
        <authorList>
            <person name="Schober I."/>
            <person name="Bunk B."/>
            <person name="Sproer C."/>
            <person name="Carril G.P."/>
            <person name="Riedel T."/>
            <person name="Flores-Herrera P.A."/>
            <person name="Nourdin-Galindo G."/>
            <person name="Marshall S.H."/>
            <person name="Overmann J."/>
        </authorList>
    </citation>
    <scope>NUCLEOTIDE SEQUENCE [LARGE SCALE GENOMIC DNA]</scope>
    <source>
        <strain evidence="3 4">Psal-009</strain>
    </source>
</reference>
<evidence type="ECO:0000313" key="4">
    <source>
        <dbReference type="Proteomes" id="UP000422232"/>
    </source>
</evidence>
<dbReference type="GO" id="GO:0045454">
    <property type="term" value="P:cell redox homeostasis"/>
    <property type="evidence" value="ECO:0007669"/>
    <property type="project" value="TreeGrafter"/>
</dbReference>
<dbReference type="Pfam" id="PF02627">
    <property type="entry name" value="CMD"/>
    <property type="match status" value="1"/>
</dbReference>
<name>A0A9Q6LP01_PISSA</name>
<keyword evidence="1" id="KW-0049">Antioxidant</keyword>
<keyword evidence="1" id="KW-0676">Redox-active center</keyword>
<feature type="active site" description="Cysteine sulfenic acid (-SOH) intermediate" evidence="1">
    <location>
        <position position="137"/>
    </location>
</feature>
<comment type="similarity">
    <text evidence="1">Belongs to the AhpD family.</text>
</comment>
<dbReference type="InterPro" id="IPR003779">
    <property type="entry name" value="CMD-like"/>
</dbReference>
<dbReference type="PANTHER" id="PTHR33930">
    <property type="entry name" value="ALKYL HYDROPEROXIDE REDUCTASE AHPD"/>
    <property type="match status" value="1"/>
</dbReference>
<dbReference type="GO" id="GO:0015036">
    <property type="term" value="F:disulfide oxidoreductase activity"/>
    <property type="evidence" value="ECO:0007669"/>
    <property type="project" value="TreeGrafter"/>
</dbReference>
<keyword evidence="4" id="KW-1185">Reference proteome</keyword>
<organism evidence="3 4">
    <name type="scientific">Piscirickettsia salmonis</name>
    <dbReference type="NCBI Taxonomy" id="1238"/>
    <lineage>
        <taxon>Bacteria</taxon>
        <taxon>Pseudomonadati</taxon>
        <taxon>Pseudomonadota</taxon>
        <taxon>Gammaproteobacteria</taxon>
        <taxon>Thiotrichales</taxon>
        <taxon>Piscirickettsiaceae</taxon>
        <taxon>Piscirickettsia</taxon>
    </lineage>
</organism>
<dbReference type="PANTHER" id="PTHR33930:SF7">
    <property type="entry name" value="ALKYL HYDROPEROXIDE REDUCTASE AHPD"/>
    <property type="match status" value="1"/>
</dbReference>
<dbReference type="InterPro" id="IPR004675">
    <property type="entry name" value="AhpD_core"/>
</dbReference>
<evidence type="ECO:0000313" key="3">
    <source>
        <dbReference type="EMBL" id="QGO07486.1"/>
    </source>
</evidence>
<proteinExistence type="inferred from homology"/>
<comment type="function">
    <text evidence="1">Antioxidant protein with alkyl hydroperoxidase activity. Required for the reduction of the AhpC active site cysteine residues and for the regeneration of the AhpC enzyme activity.</text>
</comment>
<dbReference type="NCBIfam" id="TIGR00778">
    <property type="entry name" value="ahpD_dom"/>
    <property type="match status" value="1"/>
</dbReference>
<dbReference type="GO" id="GO:0051920">
    <property type="term" value="F:peroxiredoxin activity"/>
    <property type="evidence" value="ECO:0007669"/>
    <property type="project" value="InterPro"/>
</dbReference>
<dbReference type="GeneID" id="66742353"/>
<dbReference type="Gene3D" id="1.20.1290.10">
    <property type="entry name" value="AhpD-like"/>
    <property type="match status" value="1"/>
</dbReference>
<feature type="disulfide bond" description="Interchain (with AhpC); in linked form" evidence="1">
    <location>
        <position position="137"/>
    </location>
</feature>
<dbReference type="RefSeq" id="WP_032126699.1">
    <property type="nucleotide sequence ID" value="NZ_CP012413.1"/>
</dbReference>
<keyword evidence="1" id="KW-1015">Disulfide bond</keyword>
<dbReference type="GO" id="GO:0032843">
    <property type="term" value="F:hydroperoxide reductase activity"/>
    <property type="evidence" value="ECO:0007669"/>
    <property type="project" value="InterPro"/>
</dbReference>
<comment type="catalytic activity">
    <reaction evidence="1">
        <text>N(6)-[(R)-dihydrolipoyl]-L-lysyl-[lipoyl-carrier protein] + a hydroperoxide = N(6)-[(R)-lipoyl]-L-lysyl-[lipoyl-carrier protein] + an alcohol + H2O</text>
        <dbReference type="Rhea" id="RHEA:62636"/>
        <dbReference type="Rhea" id="RHEA-COMP:10502"/>
        <dbReference type="Rhea" id="RHEA-COMP:16355"/>
        <dbReference type="ChEBI" id="CHEBI:15377"/>
        <dbReference type="ChEBI" id="CHEBI:30879"/>
        <dbReference type="ChEBI" id="CHEBI:35924"/>
        <dbReference type="ChEBI" id="CHEBI:83099"/>
        <dbReference type="ChEBI" id="CHEBI:83100"/>
        <dbReference type="EC" id="1.11.1.28"/>
    </reaction>
</comment>
<keyword evidence="1 3" id="KW-0560">Oxidoreductase</keyword>
<dbReference type="EMBL" id="CP038908">
    <property type="protein sequence ID" value="QGO07486.1"/>
    <property type="molecule type" value="Genomic_DNA"/>
</dbReference>
<dbReference type="InterPro" id="IPR004674">
    <property type="entry name" value="AhpD"/>
</dbReference>
<dbReference type="GO" id="GO:0006979">
    <property type="term" value="P:response to oxidative stress"/>
    <property type="evidence" value="ECO:0007669"/>
    <property type="project" value="InterPro"/>
</dbReference>
<dbReference type="EC" id="1.11.1.28" evidence="1"/>
<dbReference type="SUPFAM" id="SSF69118">
    <property type="entry name" value="AhpD-like"/>
    <property type="match status" value="1"/>
</dbReference>
<protein>
    <recommendedName>
        <fullName evidence="1">Alkyl hydroperoxide reductase AhpD</fullName>
        <ecNumber evidence="1">1.11.1.28</ecNumber>
    </recommendedName>
    <alternativeName>
        <fullName evidence="1">Alkylhydroperoxidase AhpD</fullName>
    </alternativeName>
</protein>
<feature type="domain" description="Carboxymuconolactone decarboxylase-like" evidence="2">
    <location>
        <begin position="106"/>
        <end position="171"/>
    </location>
</feature>
<evidence type="ECO:0000259" key="2">
    <source>
        <dbReference type="Pfam" id="PF02627"/>
    </source>
</evidence>
<dbReference type="AlphaFoldDB" id="A0A9Q6LP01"/>
<dbReference type="HAMAP" id="MF_01676">
    <property type="entry name" value="AhpD"/>
    <property type="match status" value="1"/>
</dbReference>
<accession>A0A9Q6LP01</accession>
<sequence length="178" mass="19233">MNIDTLKQLMPSYAKDIKLNLSAVLSEQGAPGLTLNQIASISLASAFATKNNTIITEILTAAREHISDNELEASKLAATLMAMNNIYYRYVHLASSKEVTSLPAKLRMQGIMNPGVDSIDFELYSLAVSVINGCGMCMDSHTKQLLKHNVKPEAIQSSVRIASVIHAASQAVSIEKSL</sequence>
<feature type="active site" description="Proton donor" evidence="1">
    <location>
        <position position="134"/>
    </location>
</feature>
<feature type="disulfide bond" evidence="1">
    <location>
        <begin position="134"/>
        <end position="137"/>
    </location>
</feature>
<dbReference type="Proteomes" id="UP000422232">
    <property type="component" value="Chromosome"/>
</dbReference>
<dbReference type="InterPro" id="IPR029032">
    <property type="entry name" value="AhpD-like"/>
</dbReference>